<feature type="domain" description="Reverse transcriptase Ty1/copia-type" evidence="8">
    <location>
        <begin position="78"/>
        <end position="158"/>
    </location>
</feature>
<keyword evidence="1" id="KW-0808">Transferase</keyword>
<evidence type="ECO:0000256" key="2">
    <source>
        <dbReference type="ARBA" id="ARBA00022695"/>
    </source>
</evidence>
<keyword evidence="5" id="KW-0378">Hydrolase</keyword>
<dbReference type="PANTHER" id="PTHR48475">
    <property type="entry name" value="RIBONUCLEASE H"/>
    <property type="match status" value="1"/>
</dbReference>
<gene>
    <name evidence="10" type="ORF">Tci_015398</name>
</gene>
<comment type="caution">
    <text evidence="10">The sequence shown here is derived from an EMBL/GenBank/DDBJ whole genome shotgun (WGS) entry which is preliminary data.</text>
</comment>
<dbReference type="Pfam" id="PF07727">
    <property type="entry name" value="RVT_2"/>
    <property type="match status" value="1"/>
</dbReference>
<keyword evidence="2" id="KW-0548">Nucleotidyltransferase</keyword>
<organism evidence="10">
    <name type="scientific">Tanacetum cinerariifolium</name>
    <name type="common">Dalmatian daisy</name>
    <name type="synonym">Chrysanthemum cinerariifolium</name>
    <dbReference type="NCBI Taxonomy" id="118510"/>
    <lineage>
        <taxon>Eukaryota</taxon>
        <taxon>Viridiplantae</taxon>
        <taxon>Streptophyta</taxon>
        <taxon>Embryophyta</taxon>
        <taxon>Tracheophyta</taxon>
        <taxon>Spermatophyta</taxon>
        <taxon>Magnoliopsida</taxon>
        <taxon>eudicotyledons</taxon>
        <taxon>Gunneridae</taxon>
        <taxon>Pentapetalae</taxon>
        <taxon>asterids</taxon>
        <taxon>campanulids</taxon>
        <taxon>Asterales</taxon>
        <taxon>Asteraceae</taxon>
        <taxon>Asteroideae</taxon>
        <taxon>Anthemideae</taxon>
        <taxon>Anthemidinae</taxon>
        <taxon>Tanacetum</taxon>
    </lineage>
</organism>
<feature type="region of interest" description="Disordered" evidence="7">
    <location>
        <begin position="668"/>
        <end position="702"/>
    </location>
</feature>
<dbReference type="AlphaFoldDB" id="A0A6L2K3K3"/>
<evidence type="ECO:0000256" key="5">
    <source>
        <dbReference type="ARBA" id="ARBA00022801"/>
    </source>
</evidence>
<keyword evidence="4" id="KW-0255">Endonuclease</keyword>
<keyword evidence="3" id="KW-0540">Nuclease</keyword>
<reference evidence="10" key="1">
    <citation type="journal article" date="2019" name="Sci. Rep.">
        <title>Draft genome of Tanacetum cinerariifolium, the natural source of mosquito coil.</title>
        <authorList>
            <person name="Yamashiro T."/>
            <person name="Shiraishi A."/>
            <person name="Satake H."/>
            <person name="Nakayama K."/>
        </authorList>
    </citation>
    <scope>NUCLEOTIDE SEQUENCE</scope>
</reference>
<dbReference type="Pfam" id="PF17917">
    <property type="entry name" value="RT_RNaseH"/>
    <property type="match status" value="1"/>
</dbReference>
<feature type="region of interest" description="Disordered" evidence="7">
    <location>
        <begin position="326"/>
        <end position="358"/>
    </location>
</feature>
<dbReference type="EMBL" id="BKCJ010001706">
    <property type="protein sequence ID" value="GEU43420.1"/>
    <property type="molecule type" value="Genomic_DNA"/>
</dbReference>
<proteinExistence type="predicted"/>
<evidence type="ECO:0000259" key="9">
    <source>
        <dbReference type="Pfam" id="PF17917"/>
    </source>
</evidence>
<evidence type="ECO:0000256" key="4">
    <source>
        <dbReference type="ARBA" id="ARBA00022759"/>
    </source>
</evidence>
<dbReference type="InterPro" id="IPR041373">
    <property type="entry name" value="RT_RNaseH"/>
</dbReference>
<keyword evidence="6" id="KW-0695">RNA-directed DNA polymerase</keyword>
<evidence type="ECO:0000256" key="3">
    <source>
        <dbReference type="ARBA" id="ARBA00022722"/>
    </source>
</evidence>
<evidence type="ECO:0000256" key="7">
    <source>
        <dbReference type="SAM" id="MobiDB-lite"/>
    </source>
</evidence>
<dbReference type="GO" id="GO:0004519">
    <property type="term" value="F:endonuclease activity"/>
    <property type="evidence" value="ECO:0007669"/>
    <property type="project" value="UniProtKB-KW"/>
</dbReference>
<protein>
    <submittedName>
        <fullName evidence="10">Putative retrotransposon Ty1-copia subclass protein</fullName>
    </submittedName>
</protein>
<dbReference type="GO" id="GO:0003964">
    <property type="term" value="F:RNA-directed DNA polymerase activity"/>
    <property type="evidence" value="ECO:0007669"/>
    <property type="project" value="UniProtKB-KW"/>
</dbReference>
<dbReference type="PANTHER" id="PTHR48475:SF2">
    <property type="entry name" value="RIBONUCLEASE H"/>
    <property type="match status" value="1"/>
</dbReference>
<evidence type="ECO:0000256" key="1">
    <source>
        <dbReference type="ARBA" id="ARBA00022679"/>
    </source>
</evidence>
<evidence type="ECO:0000313" key="10">
    <source>
        <dbReference type="EMBL" id="GEU43420.1"/>
    </source>
</evidence>
<sequence length="702" mass="79434">MGYHFYYLLENKIFVARNAEFFEKIPQALDRYGFNVDVEEYELGDLNEPPNYKAALSDHEFDKWLEAMNTKMQSMKDNQVWVLVDLPPNGRTVGSKWVFKKKTDMDGNVHTFKARLVAKRYTQTYSIDYEEIFSHVVDIRAIRILLAIVAFYDYEIWKSAKKSTNAMSSTEAEYIAAAEASMESVWMRKFIDGLGEVDLSKDMSGLESPPRTLKKLLGDEGLSSEGTQLNSIFITAKHKRYAKDPTKIHDIKRRQNEGLQAFMDRFKYESSHIKGVPLVLRISAFMHGHGHPELTKKLNDKIPKTVDEMFERVRAFIRGEVAAGSAEMVRPSPGDKGEVGSSGEGHPPEQLVEQESRKERCKGHNLIKEGVNHKRPFEKGRSGLTDELTFLAIPMNQLTDEPIILEGVIKGNHIQRILVDGGSSSEIMYEHCFRNLNVNIRSKLRRCRNLMESQQWKPVGGSMGMPIAKKGARFMKGGIKELSGYTSEDDGEEREGIQIPVSYVSRPLQGMEIRYTPTEKIIHALIHTTRSLRTIFRKQKVKVVTDGPIEKILKSRREGQLARCATEVRSYNISYIPRKEAEGSVAKKFFGRETIEEGSGVGIILVSLEEKMYSYAIRLKFNASNHAMDCEALLVGLAASTNQGTKDLHYFIDSLTLVSQEVSVGIKTRPSVEETSSTKKGKETRNMPEVKPNYNCKASGSN</sequence>
<dbReference type="GO" id="GO:0016787">
    <property type="term" value="F:hydrolase activity"/>
    <property type="evidence" value="ECO:0007669"/>
    <property type="project" value="UniProtKB-KW"/>
</dbReference>
<name>A0A6L2K3K3_TANCI</name>
<feature type="compositionally biased region" description="Basic and acidic residues" evidence="7">
    <location>
        <begin position="670"/>
        <end position="688"/>
    </location>
</feature>
<dbReference type="InterPro" id="IPR013103">
    <property type="entry name" value="RVT_2"/>
</dbReference>
<accession>A0A6L2K3K3</accession>
<evidence type="ECO:0000256" key="6">
    <source>
        <dbReference type="ARBA" id="ARBA00022918"/>
    </source>
</evidence>
<evidence type="ECO:0000259" key="8">
    <source>
        <dbReference type="Pfam" id="PF07727"/>
    </source>
</evidence>
<dbReference type="SUPFAM" id="SSF56672">
    <property type="entry name" value="DNA/RNA polymerases"/>
    <property type="match status" value="1"/>
</dbReference>
<dbReference type="InterPro" id="IPR043502">
    <property type="entry name" value="DNA/RNA_pol_sf"/>
</dbReference>
<feature type="domain" description="Reverse transcriptase RNase H-like" evidence="9">
    <location>
        <begin position="493"/>
        <end position="571"/>
    </location>
</feature>